<dbReference type="SUPFAM" id="SSF56300">
    <property type="entry name" value="Metallo-dependent phosphatases"/>
    <property type="match status" value="1"/>
</dbReference>
<feature type="domain" description="RRM" evidence="22">
    <location>
        <begin position="566"/>
        <end position="644"/>
    </location>
</feature>
<dbReference type="InterPro" id="IPR035979">
    <property type="entry name" value="RBD_domain_sf"/>
</dbReference>
<feature type="compositionally biased region" description="Polar residues" evidence="21">
    <location>
        <begin position="536"/>
        <end position="546"/>
    </location>
</feature>
<dbReference type="GO" id="GO:0051028">
    <property type="term" value="P:mRNA transport"/>
    <property type="evidence" value="ECO:0007669"/>
    <property type="project" value="UniProtKB-KW"/>
</dbReference>
<evidence type="ECO:0000256" key="14">
    <source>
        <dbReference type="ARBA" id="ARBA00023004"/>
    </source>
</evidence>
<dbReference type="InterPro" id="IPR007708">
    <property type="entry name" value="DBR1_C"/>
</dbReference>
<dbReference type="AlphaFoldDB" id="A0A2B4T265"/>
<evidence type="ECO:0000256" key="21">
    <source>
        <dbReference type="SAM" id="MobiDB-lite"/>
    </source>
</evidence>
<evidence type="ECO:0000259" key="22">
    <source>
        <dbReference type="PROSITE" id="PS50102"/>
    </source>
</evidence>
<dbReference type="PRINTS" id="PR01738">
    <property type="entry name" value="RNABINDINGM8"/>
</dbReference>
<evidence type="ECO:0000256" key="20">
    <source>
        <dbReference type="RuleBase" id="RU361239"/>
    </source>
</evidence>
<evidence type="ECO:0000256" key="5">
    <source>
        <dbReference type="ARBA" id="ARBA00007987"/>
    </source>
</evidence>
<keyword evidence="10" id="KW-0378">Hydrolase</keyword>
<dbReference type="InterPro" id="IPR012677">
    <property type="entry name" value="Nucleotide-bd_a/b_plait_sf"/>
</dbReference>
<dbReference type="PANTHER" id="PTHR12849:SF0">
    <property type="entry name" value="LARIAT DEBRANCHING ENZYME"/>
    <property type="match status" value="1"/>
</dbReference>
<dbReference type="OrthoDB" id="407609at2759"/>
<keyword evidence="24" id="KW-1185">Reference proteome</keyword>
<feature type="compositionally biased region" description="Acidic residues" evidence="21">
    <location>
        <begin position="409"/>
        <end position="423"/>
    </location>
</feature>
<dbReference type="GO" id="GO:0005737">
    <property type="term" value="C:cytoplasm"/>
    <property type="evidence" value="ECO:0007669"/>
    <property type="project" value="UniProtKB-SubCell"/>
</dbReference>
<sequence length="662" mass="74621">MKIAVEGCCHGELDKIYETLAHLEKKEDVKVDLLLCCGDFQAVRNEGDLSCMAVPPKYRHMETFYKYYSGEKKAPVLTIFIGGNHEAANHLWELPYGGWVAPNIYYLGYAGVVNFGGMRIGGLSGIYKSHDYKKGHFERPPYNDSTVRSAYHIRSFDVFMLKLISQPIDIFMSHDWPLGVYHHGNLQELYRFKGFLRPEIESNTLGSPPAAELLTSLKPTYWFAAHLHTKFPALVPHESKEGLKFTKFLALDKCLPRREFLQVIDIGPSQAPLELTYDPEWLAITKLTSSLNNSTPRITFIPTAEQMLQYKPDGQMVDEVVKMFGSPLKIPDNFEITTSAYDPEKPKKIYMAQVLPVMNPQTEKFCAKLGINNPCCSEKSVTPCPNPEEIDIRDGDENNSTFLSNPDEIIVDDEEDDDVDATEAEPSIDSSVDSVIPTPDVNKRNQNRSLLKLPKPVNTFTKSAKHNVICEDDFSHTEGRNSELEEPETTLQSKMADVLDVDVEDKGGFSEDEGDDGIQRLKSTVTKRKGRGFKASDSSSRAQEQYESMETDEASGTGPARSVEGWILFVTNVHEEAQEDDIHDLFSDYGEIKNLHANLDRRTGFLKGYALVEYETFKEAEAAMEALNGSELLEQKISVDWAFVRGPRKSAGSGRRRDTRRY</sequence>
<dbReference type="PANTHER" id="PTHR12849">
    <property type="entry name" value="RNA LARIAT DEBRANCHING ENZYME"/>
    <property type="match status" value="1"/>
</dbReference>
<dbReference type="CDD" id="cd12324">
    <property type="entry name" value="RRM_RBM8"/>
    <property type="match status" value="1"/>
</dbReference>
<evidence type="ECO:0000256" key="17">
    <source>
        <dbReference type="ARBA" id="ARBA00023242"/>
    </source>
</evidence>
<comment type="cofactor">
    <cofactor evidence="2">
        <name>Zn(2+)</name>
        <dbReference type="ChEBI" id="CHEBI:29105"/>
    </cofactor>
</comment>
<dbReference type="GO" id="GO:0003729">
    <property type="term" value="F:mRNA binding"/>
    <property type="evidence" value="ECO:0007669"/>
    <property type="project" value="InterPro"/>
</dbReference>
<dbReference type="InterPro" id="IPR004843">
    <property type="entry name" value="Calcineurin-like_PHP"/>
</dbReference>
<dbReference type="InterPro" id="IPR008111">
    <property type="entry name" value="RNA-bd_8"/>
</dbReference>
<keyword evidence="14" id="KW-0408">Iron</keyword>
<evidence type="ECO:0000256" key="18">
    <source>
        <dbReference type="ARBA" id="ARBA00077711"/>
    </source>
</evidence>
<comment type="function">
    <text evidence="20">Core component of the splicing-dependent multiprotein exon junction complex (EJC) deposited at splice junctions on mRNAs.</text>
</comment>
<evidence type="ECO:0000256" key="4">
    <source>
        <dbReference type="ARBA" id="ARBA00006045"/>
    </source>
</evidence>
<feature type="region of interest" description="Disordered" evidence="21">
    <location>
        <begin position="529"/>
        <end position="559"/>
    </location>
</feature>
<dbReference type="PROSITE" id="PS50102">
    <property type="entry name" value="RRM"/>
    <property type="match status" value="1"/>
</dbReference>
<dbReference type="InterPro" id="IPR029052">
    <property type="entry name" value="Metallo-depent_PP-like"/>
</dbReference>
<dbReference type="InterPro" id="IPR000504">
    <property type="entry name" value="RRM_dom"/>
</dbReference>
<evidence type="ECO:0000256" key="19">
    <source>
        <dbReference type="PROSITE-ProRule" id="PRU00176"/>
    </source>
</evidence>
<dbReference type="InterPro" id="IPR041816">
    <property type="entry name" value="Dbr1_N"/>
</dbReference>
<keyword evidence="9" id="KW-0479">Metal-binding</keyword>
<reference evidence="24" key="1">
    <citation type="journal article" date="2017" name="bioRxiv">
        <title>Comparative analysis of the genomes of Stylophora pistillata and Acropora digitifera provides evidence for extensive differences between species of corals.</title>
        <authorList>
            <person name="Voolstra C.R."/>
            <person name="Li Y."/>
            <person name="Liew Y.J."/>
            <person name="Baumgarten S."/>
            <person name="Zoccola D."/>
            <person name="Flot J.-F."/>
            <person name="Tambutte S."/>
            <person name="Allemand D."/>
            <person name="Aranda M."/>
        </authorList>
    </citation>
    <scope>NUCLEOTIDE SEQUENCE [LARGE SCALE GENOMIC DNA]</scope>
</reference>
<keyword evidence="17 20" id="KW-0539">Nucleus</keyword>
<evidence type="ECO:0000256" key="15">
    <source>
        <dbReference type="ARBA" id="ARBA00023187"/>
    </source>
</evidence>
<comment type="cofactor">
    <cofactor evidence="1">
        <name>Mn(2+)</name>
        <dbReference type="ChEBI" id="CHEBI:29035"/>
    </cofactor>
</comment>
<keyword evidence="8 20" id="KW-0507">mRNA processing</keyword>
<protein>
    <recommendedName>
        <fullName evidence="18 20">RNA-binding protein 8A</fullName>
    </recommendedName>
</protein>
<dbReference type="Gene3D" id="3.30.70.330">
    <property type="match status" value="1"/>
</dbReference>
<evidence type="ECO:0000256" key="11">
    <source>
        <dbReference type="ARBA" id="ARBA00022833"/>
    </source>
</evidence>
<dbReference type="GO" id="GO:0000398">
    <property type="term" value="P:mRNA splicing, via spliceosome"/>
    <property type="evidence" value="ECO:0007669"/>
    <property type="project" value="TreeGrafter"/>
</dbReference>
<dbReference type="GO" id="GO:0006417">
    <property type="term" value="P:regulation of translation"/>
    <property type="evidence" value="ECO:0007669"/>
    <property type="project" value="UniProtKB-KW"/>
</dbReference>
<evidence type="ECO:0000256" key="6">
    <source>
        <dbReference type="ARBA" id="ARBA00022448"/>
    </source>
</evidence>
<dbReference type="Pfam" id="PF00149">
    <property type="entry name" value="Metallophos"/>
    <property type="match status" value="1"/>
</dbReference>
<dbReference type="InterPro" id="IPR033744">
    <property type="entry name" value="RRM_RBM8"/>
</dbReference>
<comment type="subcellular location">
    <subcellularLocation>
        <location evidence="20">Nucleus</location>
    </subcellularLocation>
    <subcellularLocation>
        <location evidence="20">Nucleus speckle</location>
    </subcellularLocation>
    <subcellularLocation>
        <location evidence="20">Cytoplasm</location>
    </subcellularLocation>
</comment>
<evidence type="ECO:0000313" key="24">
    <source>
        <dbReference type="Proteomes" id="UP000225706"/>
    </source>
</evidence>
<comment type="similarity">
    <text evidence="5 20">Belongs to the RBM8A family.</text>
</comment>
<dbReference type="FunFam" id="3.30.70.330:FF:000525">
    <property type="entry name" value="RNA-binding protein 8A"/>
    <property type="match status" value="1"/>
</dbReference>
<evidence type="ECO:0000256" key="10">
    <source>
        <dbReference type="ARBA" id="ARBA00022801"/>
    </source>
</evidence>
<evidence type="ECO:0000256" key="1">
    <source>
        <dbReference type="ARBA" id="ARBA00001936"/>
    </source>
</evidence>
<evidence type="ECO:0000256" key="16">
    <source>
        <dbReference type="ARBA" id="ARBA00023211"/>
    </source>
</evidence>
<keyword evidence="12" id="KW-0810">Translation regulation</keyword>
<keyword evidence="16" id="KW-0464">Manganese</keyword>
<comment type="similarity">
    <text evidence="4">Belongs to the lariat debranching enzyme family.</text>
</comment>
<dbReference type="GO" id="GO:0008419">
    <property type="term" value="F:RNA lariat debranching enzyme activity"/>
    <property type="evidence" value="ECO:0007669"/>
    <property type="project" value="TreeGrafter"/>
</dbReference>
<evidence type="ECO:0000313" key="23">
    <source>
        <dbReference type="EMBL" id="PFX34878.1"/>
    </source>
</evidence>
<evidence type="ECO:0000256" key="3">
    <source>
        <dbReference type="ARBA" id="ARBA00001954"/>
    </source>
</evidence>
<dbReference type="SMART" id="SM00360">
    <property type="entry name" value="RRM"/>
    <property type="match status" value="1"/>
</dbReference>
<dbReference type="CDD" id="cd00844">
    <property type="entry name" value="MPP_Dbr1_N"/>
    <property type="match status" value="1"/>
</dbReference>
<feature type="region of interest" description="Disordered" evidence="21">
    <location>
        <begin position="389"/>
        <end position="443"/>
    </location>
</feature>
<evidence type="ECO:0000256" key="12">
    <source>
        <dbReference type="ARBA" id="ARBA00022845"/>
    </source>
</evidence>
<keyword evidence="20" id="KW-0509">mRNA transport</keyword>
<comment type="subunit">
    <text evidence="20">Heterodimer with MAGOH. Part of the mRNA splicing-dependent exon junction complex (EJC) complex; the core complex contains CASC3, EIF4A3, MAGOH and RBM8A.</text>
</comment>
<evidence type="ECO:0000256" key="7">
    <source>
        <dbReference type="ARBA" id="ARBA00022490"/>
    </source>
</evidence>
<keyword evidence="6 20" id="KW-0813">Transport</keyword>
<keyword evidence="13 19" id="KW-0694">RNA-binding</keyword>
<accession>A0A2B4T265</accession>
<gene>
    <name evidence="23" type="primary">DBR1</name>
    <name evidence="23" type="ORF">AWC38_SpisGene85</name>
</gene>
<keyword evidence="7 20" id="KW-0963">Cytoplasm</keyword>
<keyword evidence="15 20" id="KW-0508">mRNA splicing</keyword>
<dbReference type="EMBL" id="LSMT01000001">
    <property type="protein sequence ID" value="PFX34878.1"/>
    <property type="molecule type" value="Genomic_DNA"/>
</dbReference>
<dbReference type="Pfam" id="PF05011">
    <property type="entry name" value="DBR1"/>
    <property type="match status" value="1"/>
</dbReference>
<evidence type="ECO:0000256" key="13">
    <source>
        <dbReference type="ARBA" id="ARBA00022884"/>
    </source>
</evidence>
<evidence type="ECO:0000256" key="8">
    <source>
        <dbReference type="ARBA" id="ARBA00022664"/>
    </source>
</evidence>
<evidence type="ECO:0000256" key="9">
    <source>
        <dbReference type="ARBA" id="ARBA00022723"/>
    </source>
</evidence>
<organism evidence="23 24">
    <name type="scientific">Stylophora pistillata</name>
    <name type="common">Smooth cauliflower coral</name>
    <dbReference type="NCBI Taxonomy" id="50429"/>
    <lineage>
        <taxon>Eukaryota</taxon>
        <taxon>Metazoa</taxon>
        <taxon>Cnidaria</taxon>
        <taxon>Anthozoa</taxon>
        <taxon>Hexacorallia</taxon>
        <taxon>Scleractinia</taxon>
        <taxon>Astrocoeniina</taxon>
        <taxon>Pocilloporidae</taxon>
        <taxon>Stylophora</taxon>
    </lineage>
</organism>
<dbReference type="STRING" id="50429.A0A2B4T265"/>
<dbReference type="GO" id="GO:0016607">
    <property type="term" value="C:nuclear speck"/>
    <property type="evidence" value="ECO:0007669"/>
    <property type="project" value="UniProtKB-SubCell"/>
</dbReference>
<dbReference type="Pfam" id="PF00076">
    <property type="entry name" value="RRM_1"/>
    <property type="match status" value="1"/>
</dbReference>
<dbReference type="FunFam" id="3.60.21.10:FF:000035">
    <property type="entry name" value="Lariat debranching enzyme"/>
    <property type="match status" value="1"/>
</dbReference>
<keyword evidence="11" id="KW-0862">Zinc</keyword>
<dbReference type="Proteomes" id="UP000225706">
    <property type="component" value="Unassembled WGS sequence"/>
</dbReference>
<dbReference type="GO" id="GO:0046872">
    <property type="term" value="F:metal ion binding"/>
    <property type="evidence" value="ECO:0007669"/>
    <property type="project" value="UniProtKB-KW"/>
</dbReference>
<comment type="cofactor">
    <cofactor evidence="3">
        <name>Fe(2+)</name>
        <dbReference type="ChEBI" id="CHEBI:29033"/>
    </cofactor>
</comment>
<comment type="caution">
    <text evidence="23">The sequence shown here is derived from an EMBL/GenBank/DDBJ whole genome shotgun (WGS) entry which is preliminary data.</text>
</comment>
<proteinExistence type="inferred from homology"/>
<dbReference type="SUPFAM" id="SSF54928">
    <property type="entry name" value="RNA-binding domain, RBD"/>
    <property type="match status" value="1"/>
</dbReference>
<dbReference type="Gene3D" id="3.60.21.10">
    <property type="match status" value="1"/>
</dbReference>
<dbReference type="SMART" id="SM01124">
    <property type="entry name" value="DBR1"/>
    <property type="match status" value="1"/>
</dbReference>
<evidence type="ECO:0000256" key="2">
    <source>
        <dbReference type="ARBA" id="ARBA00001947"/>
    </source>
</evidence>
<name>A0A2B4T265_STYPI</name>